<proteinExistence type="predicted"/>
<name>A0A1G6P4M7_9BACT</name>
<dbReference type="AlphaFoldDB" id="A0A1G6P4M7"/>
<evidence type="ECO:0000313" key="2">
    <source>
        <dbReference type="Proteomes" id="UP000199060"/>
    </source>
</evidence>
<gene>
    <name evidence="1" type="ORF">SAMN04488104_100550</name>
</gene>
<organism evidence="1 2">
    <name type="scientific">Algoriphagus faecimaris</name>
    <dbReference type="NCBI Taxonomy" id="686796"/>
    <lineage>
        <taxon>Bacteria</taxon>
        <taxon>Pseudomonadati</taxon>
        <taxon>Bacteroidota</taxon>
        <taxon>Cytophagia</taxon>
        <taxon>Cytophagales</taxon>
        <taxon>Cyclobacteriaceae</taxon>
        <taxon>Algoriphagus</taxon>
    </lineage>
</organism>
<accession>A0A1G6P4M7</accession>
<keyword evidence="2" id="KW-1185">Reference proteome</keyword>
<dbReference type="Proteomes" id="UP000199060">
    <property type="component" value="Unassembled WGS sequence"/>
</dbReference>
<evidence type="ECO:0000313" key="1">
    <source>
        <dbReference type="EMBL" id="SDC75123.1"/>
    </source>
</evidence>
<sequence length="198" mass="23278">MSYAMTINQYSMRYINLAFLMALLLGCQTEYQKIEERELASGKEVKELFLGLELGMDRKQFFETCWELNKEGLLNNGPTELMVEYIPKLPSGNSGRMRFYPKFEEDKIYYMPVDFTYDGWAPWNEELAVEKLREDVVQYFEGLYGEGFFEVSNEDKSLIAFVKIDGNRRIRIFKKDLSTVRAEIVDLPIYKQIEKEAS</sequence>
<reference evidence="2" key="1">
    <citation type="submission" date="2016-10" db="EMBL/GenBank/DDBJ databases">
        <authorList>
            <person name="Varghese N."/>
            <person name="Submissions S."/>
        </authorList>
    </citation>
    <scope>NUCLEOTIDE SEQUENCE [LARGE SCALE GENOMIC DNA]</scope>
    <source>
        <strain evidence="2">DSM 23095</strain>
    </source>
</reference>
<protein>
    <submittedName>
        <fullName evidence="1">Uncharacterized protein</fullName>
    </submittedName>
</protein>
<dbReference type="STRING" id="686796.SAMN04488104_100550"/>
<dbReference type="EMBL" id="FNAC01000005">
    <property type="protein sequence ID" value="SDC75123.1"/>
    <property type="molecule type" value="Genomic_DNA"/>
</dbReference>